<dbReference type="NCBIfam" id="NF041644">
    <property type="entry name" value="CBO0543_fam"/>
    <property type="match status" value="1"/>
</dbReference>
<evidence type="ECO:0000313" key="3">
    <source>
        <dbReference type="Proteomes" id="UP000476934"/>
    </source>
</evidence>
<gene>
    <name evidence="2" type="ORF">G4D61_06115</name>
</gene>
<feature type="transmembrane region" description="Helical" evidence="1">
    <location>
        <begin position="30"/>
        <end position="51"/>
    </location>
</feature>
<reference evidence="2 3" key="2">
    <citation type="submission" date="2020-03" db="EMBL/GenBank/DDBJ databases">
        <title>Bacillus aquiflavi sp. nov., isolated from yellow water of strong flavor Chinese baijiu in Yibin region of China.</title>
        <authorList>
            <person name="Xie J."/>
        </authorList>
    </citation>
    <scope>NUCLEOTIDE SEQUENCE [LARGE SCALE GENOMIC DNA]</scope>
    <source>
        <strain evidence="2 3">Gsoil 114</strain>
    </source>
</reference>
<keyword evidence="1" id="KW-1133">Transmembrane helix</keyword>
<keyword evidence="3" id="KW-1185">Reference proteome</keyword>
<feature type="transmembrane region" description="Helical" evidence="1">
    <location>
        <begin position="58"/>
        <end position="75"/>
    </location>
</feature>
<dbReference type="Proteomes" id="UP000476934">
    <property type="component" value="Unassembled WGS sequence"/>
</dbReference>
<reference evidence="2 3" key="1">
    <citation type="submission" date="2020-02" db="EMBL/GenBank/DDBJ databases">
        <authorList>
            <person name="Feng H."/>
        </authorList>
    </citation>
    <scope>NUCLEOTIDE SEQUENCE [LARGE SCALE GENOMIC DNA]</scope>
    <source>
        <strain evidence="2 3">Gsoil 114</strain>
    </source>
</reference>
<name>A0A6M0P4B0_9BACI</name>
<dbReference type="EMBL" id="JAAIWK010000006">
    <property type="protein sequence ID" value="NEY19542.1"/>
    <property type="molecule type" value="Genomic_DNA"/>
</dbReference>
<proteinExistence type="predicted"/>
<keyword evidence="1" id="KW-0472">Membrane</keyword>
<feature type="transmembrane region" description="Helical" evidence="1">
    <location>
        <begin position="97"/>
        <end position="114"/>
    </location>
</feature>
<protein>
    <submittedName>
        <fullName evidence="2">Uncharacterized protein</fullName>
    </submittedName>
</protein>
<sequence length="126" mass="14926">MFATLIGTYLDLIFVGRNVYSFPIRPFSSVFSINIAFTLAGLPTMTFIFLLLIGQFRILGRFLFILLMSVLMSIMEKKAEVFGMFEHTRNWNHHDTFIGYCFYFIIVYIFHKWFEQSLDHKNKTKV</sequence>
<dbReference type="InterPro" id="IPR048147">
    <property type="entry name" value="CBO0543-like"/>
</dbReference>
<evidence type="ECO:0000313" key="2">
    <source>
        <dbReference type="EMBL" id="NEY19542.1"/>
    </source>
</evidence>
<accession>A0A6M0P4B0</accession>
<keyword evidence="1" id="KW-0812">Transmembrane</keyword>
<evidence type="ECO:0000256" key="1">
    <source>
        <dbReference type="SAM" id="Phobius"/>
    </source>
</evidence>
<dbReference type="AlphaFoldDB" id="A0A6M0P4B0"/>
<comment type="caution">
    <text evidence="2">The sequence shown here is derived from an EMBL/GenBank/DDBJ whole genome shotgun (WGS) entry which is preliminary data.</text>
</comment>
<organism evidence="2 3">
    <name type="scientific">Heyndrickxia ginsengihumi</name>
    <dbReference type="NCBI Taxonomy" id="363870"/>
    <lineage>
        <taxon>Bacteria</taxon>
        <taxon>Bacillati</taxon>
        <taxon>Bacillota</taxon>
        <taxon>Bacilli</taxon>
        <taxon>Bacillales</taxon>
        <taxon>Bacillaceae</taxon>
        <taxon>Heyndrickxia</taxon>
    </lineage>
</organism>